<keyword evidence="2" id="KW-1185">Reference proteome</keyword>
<evidence type="ECO:0000313" key="2">
    <source>
        <dbReference type="Proteomes" id="UP000307874"/>
    </source>
</evidence>
<dbReference type="Pfam" id="PF06169">
    <property type="entry name" value="DUF982"/>
    <property type="match status" value="1"/>
</dbReference>
<dbReference type="OrthoDB" id="8420210at2"/>
<reference evidence="1 2" key="1">
    <citation type="submission" date="2019-05" db="EMBL/GenBank/DDBJ databases">
        <authorList>
            <person name="Lee S.D."/>
        </authorList>
    </citation>
    <scope>NUCLEOTIDE SEQUENCE [LARGE SCALE GENOMIC DNA]</scope>
    <source>
        <strain evidence="1 2">GH2-6</strain>
    </source>
</reference>
<sequence length="188" mass="20261">MKGVGDSCCRGLRAKIEWHGVVDKDAAFAAKKRMAKPFTTSCPYAATLLVFIKKTAGTKCRLPGFRGIPAGQGRQWRNNKTRKKKMSKLATFWSIPVHVLTADGDAATIEGPEGAAEFLRNHCRQKEGRHYRSASGLCADAAAHNGKLEVSREAFIAAMLEAGLMQPVQRAPAASAIRTAAASSRSYA</sequence>
<dbReference type="AlphaFoldDB" id="A0A5C4JP12"/>
<comment type="caution">
    <text evidence="1">The sequence shown here is derived from an EMBL/GenBank/DDBJ whole genome shotgun (WGS) entry which is preliminary data.</text>
</comment>
<name>A0A5C4JP12_9HYPH</name>
<dbReference type="EMBL" id="VCLB01000008">
    <property type="protein sequence ID" value="TNB46912.1"/>
    <property type="molecule type" value="Genomic_DNA"/>
</dbReference>
<dbReference type="Proteomes" id="UP000307874">
    <property type="component" value="Unassembled WGS sequence"/>
</dbReference>
<evidence type="ECO:0000313" key="1">
    <source>
        <dbReference type="EMBL" id="TNB46912.1"/>
    </source>
</evidence>
<dbReference type="RefSeq" id="WP_138749350.1">
    <property type="nucleotide sequence ID" value="NZ_VCLB01000008.1"/>
</dbReference>
<organism evidence="1 2">
    <name type="scientific">Martelella lutilitoris</name>
    <dbReference type="NCBI Taxonomy" id="2583532"/>
    <lineage>
        <taxon>Bacteria</taxon>
        <taxon>Pseudomonadati</taxon>
        <taxon>Pseudomonadota</taxon>
        <taxon>Alphaproteobacteria</taxon>
        <taxon>Hyphomicrobiales</taxon>
        <taxon>Aurantimonadaceae</taxon>
        <taxon>Martelella</taxon>
    </lineage>
</organism>
<protein>
    <submittedName>
        <fullName evidence="1">DUF982 domain-containing protein</fullName>
    </submittedName>
</protein>
<proteinExistence type="predicted"/>
<dbReference type="Gene3D" id="6.10.250.730">
    <property type="match status" value="1"/>
</dbReference>
<reference evidence="1 2" key="2">
    <citation type="submission" date="2019-06" db="EMBL/GenBank/DDBJ databases">
        <title>Martelella lutilitoris sp. nov., isolated from a tidal mudflat.</title>
        <authorList>
            <person name="Kim Y.-J."/>
        </authorList>
    </citation>
    <scope>NUCLEOTIDE SEQUENCE [LARGE SCALE GENOMIC DNA]</scope>
    <source>
        <strain evidence="1 2">GH2-6</strain>
    </source>
</reference>
<accession>A0A5C4JP12</accession>
<dbReference type="InterPro" id="IPR010385">
    <property type="entry name" value="DUF982"/>
</dbReference>
<gene>
    <name evidence="1" type="ORF">FF124_15270</name>
</gene>